<dbReference type="Proteomes" id="UP001185737">
    <property type="component" value="Unassembled WGS sequence"/>
</dbReference>
<dbReference type="RefSeq" id="WP_005563647.1">
    <property type="nucleotide sequence ID" value="NZ_JAWLKA010000019.1"/>
</dbReference>
<protein>
    <submittedName>
        <fullName evidence="1">Uncharacterized protein</fullName>
    </submittedName>
</protein>
<comment type="caution">
    <text evidence="1">The sequence shown here is derived from an EMBL/GenBank/DDBJ whole genome shotgun (WGS) entry which is preliminary data.</text>
</comment>
<sequence length="56" mass="6497">MSERNVADVERELAMLAYVRDRLRVSEGTDLRIPTTAVDRVLDELNSLERAPRKRN</sequence>
<reference evidence="1 2" key="1">
    <citation type="submission" date="2023-10" db="EMBL/GenBank/DDBJ databases">
        <title>Development of a sustainable strategy for remediation of hydrocarbon-contaminated territories based on the waste exchange concept.</title>
        <authorList>
            <person name="Krivoruchko A."/>
        </authorList>
    </citation>
    <scope>NUCLEOTIDE SEQUENCE [LARGE SCALE GENOMIC DNA]</scope>
    <source>
        <strain evidence="1 2">IEGM 60</strain>
    </source>
</reference>
<dbReference type="EMBL" id="JAWLKA010000019">
    <property type="protein sequence ID" value="MDV6284612.1"/>
    <property type="molecule type" value="Genomic_DNA"/>
</dbReference>
<evidence type="ECO:0000313" key="1">
    <source>
        <dbReference type="EMBL" id="MDV6284612.1"/>
    </source>
</evidence>
<proteinExistence type="predicted"/>
<name>A0ABU4CMV1_RHOJO</name>
<organism evidence="1 2">
    <name type="scientific">Rhodococcus jostii</name>
    <dbReference type="NCBI Taxonomy" id="132919"/>
    <lineage>
        <taxon>Bacteria</taxon>
        <taxon>Bacillati</taxon>
        <taxon>Actinomycetota</taxon>
        <taxon>Actinomycetes</taxon>
        <taxon>Mycobacteriales</taxon>
        <taxon>Nocardiaceae</taxon>
        <taxon>Rhodococcus</taxon>
    </lineage>
</organism>
<evidence type="ECO:0000313" key="2">
    <source>
        <dbReference type="Proteomes" id="UP001185737"/>
    </source>
</evidence>
<keyword evidence="2" id="KW-1185">Reference proteome</keyword>
<accession>A0ABU4CMV1</accession>
<gene>
    <name evidence="1" type="ORF">R3Q59_29395</name>
</gene>